<name>R7UYD8_CAPTE</name>
<dbReference type="InterPro" id="IPR010345">
    <property type="entry name" value="IL-17_fam"/>
</dbReference>
<evidence type="ECO:0000256" key="2">
    <source>
        <dbReference type="ARBA" id="ARBA00007236"/>
    </source>
</evidence>
<evidence type="ECO:0000313" key="8">
    <source>
        <dbReference type="Proteomes" id="UP000014760"/>
    </source>
</evidence>
<dbReference type="Gene3D" id="2.10.90.10">
    <property type="entry name" value="Cystine-knot cytokines"/>
    <property type="match status" value="1"/>
</dbReference>
<dbReference type="Pfam" id="PF06083">
    <property type="entry name" value="IL17"/>
    <property type="match status" value="1"/>
</dbReference>
<dbReference type="EMBL" id="AMQN01001056">
    <property type="status" value="NOT_ANNOTATED_CDS"/>
    <property type="molecule type" value="Genomic_DNA"/>
</dbReference>
<dbReference type="GO" id="GO:0005125">
    <property type="term" value="F:cytokine activity"/>
    <property type="evidence" value="ECO:0007669"/>
    <property type="project" value="InterPro"/>
</dbReference>
<feature type="chain" id="PRO_5008788496" evidence="5">
    <location>
        <begin position="21"/>
        <end position="203"/>
    </location>
</feature>
<keyword evidence="8" id="KW-1185">Reference proteome</keyword>
<evidence type="ECO:0000256" key="4">
    <source>
        <dbReference type="ARBA" id="ARBA00022729"/>
    </source>
</evidence>
<reference evidence="6 8" key="2">
    <citation type="journal article" date="2013" name="Nature">
        <title>Insights into bilaterian evolution from three spiralian genomes.</title>
        <authorList>
            <person name="Simakov O."/>
            <person name="Marletaz F."/>
            <person name="Cho S.J."/>
            <person name="Edsinger-Gonzales E."/>
            <person name="Havlak P."/>
            <person name="Hellsten U."/>
            <person name="Kuo D.H."/>
            <person name="Larsson T."/>
            <person name="Lv J."/>
            <person name="Arendt D."/>
            <person name="Savage R."/>
            <person name="Osoegawa K."/>
            <person name="de Jong P."/>
            <person name="Grimwood J."/>
            <person name="Chapman J.A."/>
            <person name="Shapiro H."/>
            <person name="Aerts A."/>
            <person name="Otillar R.P."/>
            <person name="Terry A.Y."/>
            <person name="Boore J.L."/>
            <person name="Grigoriev I.V."/>
            <person name="Lindberg D.R."/>
            <person name="Seaver E.C."/>
            <person name="Weisblat D.A."/>
            <person name="Putnam N.H."/>
            <person name="Rokhsar D.S."/>
        </authorList>
    </citation>
    <scope>NUCLEOTIDE SEQUENCE</scope>
    <source>
        <strain evidence="6 8">I ESC-2004</strain>
    </source>
</reference>
<dbReference type="AlphaFoldDB" id="R7UYD8"/>
<organism evidence="6">
    <name type="scientific">Capitella teleta</name>
    <name type="common">Polychaete worm</name>
    <dbReference type="NCBI Taxonomy" id="283909"/>
    <lineage>
        <taxon>Eukaryota</taxon>
        <taxon>Metazoa</taxon>
        <taxon>Spiralia</taxon>
        <taxon>Lophotrochozoa</taxon>
        <taxon>Annelida</taxon>
        <taxon>Polychaeta</taxon>
        <taxon>Sedentaria</taxon>
        <taxon>Scolecida</taxon>
        <taxon>Capitellidae</taxon>
        <taxon>Capitella</taxon>
    </lineage>
</organism>
<reference evidence="8" key="1">
    <citation type="submission" date="2012-12" db="EMBL/GenBank/DDBJ databases">
        <authorList>
            <person name="Hellsten U."/>
            <person name="Grimwood J."/>
            <person name="Chapman J.A."/>
            <person name="Shapiro H."/>
            <person name="Aerts A."/>
            <person name="Otillar R.P."/>
            <person name="Terry A.Y."/>
            <person name="Boore J.L."/>
            <person name="Simakov O."/>
            <person name="Marletaz F."/>
            <person name="Cho S.-J."/>
            <person name="Edsinger-Gonzales E."/>
            <person name="Havlak P."/>
            <person name="Kuo D.-H."/>
            <person name="Larsson T."/>
            <person name="Lv J."/>
            <person name="Arendt D."/>
            <person name="Savage R."/>
            <person name="Osoegawa K."/>
            <person name="de Jong P."/>
            <person name="Lindberg D.R."/>
            <person name="Seaver E.C."/>
            <person name="Weisblat D.A."/>
            <person name="Putnam N.H."/>
            <person name="Grigoriev I.V."/>
            <person name="Rokhsar D.S."/>
        </authorList>
    </citation>
    <scope>NUCLEOTIDE SEQUENCE</scope>
    <source>
        <strain evidence="8">I ESC-2004</strain>
    </source>
</reference>
<dbReference type="EnsemblMetazoa" id="CapteT207036">
    <property type="protein sequence ID" value="CapteP207036"/>
    <property type="gene ID" value="CapteG207036"/>
</dbReference>
<reference evidence="7" key="3">
    <citation type="submission" date="2015-06" db="UniProtKB">
        <authorList>
            <consortium name="EnsemblMetazoa"/>
        </authorList>
    </citation>
    <scope>IDENTIFICATION</scope>
</reference>
<evidence type="ECO:0000256" key="5">
    <source>
        <dbReference type="SAM" id="SignalP"/>
    </source>
</evidence>
<dbReference type="InterPro" id="IPR029034">
    <property type="entry name" value="Cystine-knot_cytokine"/>
</dbReference>
<proteinExistence type="inferred from homology"/>
<dbReference type="GO" id="GO:0005576">
    <property type="term" value="C:extracellular region"/>
    <property type="evidence" value="ECO:0007669"/>
    <property type="project" value="UniProtKB-SubCell"/>
</dbReference>
<comment type="subcellular location">
    <subcellularLocation>
        <location evidence="1">Secreted</location>
    </subcellularLocation>
</comment>
<evidence type="ECO:0000313" key="6">
    <source>
        <dbReference type="EMBL" id="ELU08957.1"/>
    </source>
</evidence>
<keyword evidence="3" id="KW-0964">Secreted</keyword>
<dbReference type="HOGENOM" id="CLU_1355791_0_0_1"/>
<gene>
    <name evidence="6" type="ORF">CAPTEDRAFT_207036</name>
</gene>
<feature type="signal peptide" evidence="5">
    <location>
        <begin position="1"/>
        <end position="20"/>
    </location>
</feature>
<evidence type="ECO:0000313" key="7">
    <source>
        <dbReference type="EnsemblMetazoa" id="CapteP207036"/>
    </source>
</evidence>
<accession>R7UYD8</accession>
<protein>
    <submittedName>
        <fullName evidence="6 7">Uncharacterized protein</fullName>
    </submittedName>
</protein>
<keyword evidence="4 5" id="KW-0732">Signal</keyword>
<dbReference type="OrthoDB" id="6346671at2759"/>
<dbReference type="EMBL" id="KB298688">
    <property type="protein sequence ID" value="ELU08957.1"/>
    <property type="molecule type" value="Genomic_DNA"/>
</dbReference>
<evidence type="ECO:0000256" key="1">
    <source>
        <dbReference type="ARBA" id="ARBA00004613"/>
    </source>
</evidence>
<comment type="similarity">
    <text evidence="2">Belongs to the IL-17 family.</text>
</comment>
<dbReference type="SUPFAM" id="SSF57501">
    <property type="entry name" value="Cystine-knot cytokines"/>
    <property type="match status" value="1"/>
</dbReference>
<dbReference type="Proteomes" id="UP000014760">
    <property type="component" value="Unassembled WGS sequence"/>
</dbReference>
<evidence type="ECO:0000256" key="3">
    <source>
        <dbReference type="ARBA" id="ARBA00022525"/>
    </source>
</evidence>
<sequence>MALCECILLFWTLLAVSVNACNDTPEQDLKFQWMRSLENTCQHSSFLMAKPFLELSQNRSDIYTGRQFQCPEFTGCTPPGHDGSCTSCVPAVQVETMDGLPSLDAKDDLRLRSMCPWTYIETKNAKMRYPPLLVEAACLCRPSGACPCGPRGSVDSSCEAVDVPVPILVRTTEVDFEGRCVYKPQMYRLKVGCTCAMKPVTHV</sequence>